<feature type="transmembrane region" description="Helical" evidence="1">
    <location>
        <begin position="81"/>
        <end position="102"/>
    </location>
</feature>
<accession>A0A8D8DJ78</accession>
<name>A0A8D8DJ78_CULPI</name>
<reference evidence="2" key="1">
    <citation type="submission" date="2021-05" db="EMBL/GenBank/DDBJ databases">
        <authorList>
            <person name="Alioto T."/>
            <person name="Alioto T."/>
            <person name="Gomez Garrido J."/>
        </authorList>
    </citation>
    <scope>NUCLEOTIDE SEQUENCE</scope>
</reference>
<proteinExistence type="predicted"/>
<sequence>MQQLMMLEAASVYSALLCRSTRPRKVAVQTTWTQPKFVYMLPAPLYGDCLEYCTDLCTMPKLTTDETFIVSLTTARSAAHFLTLVIFCGFTAIVHLTILGLLTSY</sequence>
<evidence type="ECO:0000256" key="1">
    <source>
        <dbReference type="SAM" id="Phobius"/>
    </source>
</evidence>
<protein>
    <submittedName>
        <fullName evidence="2">(northern house mosquito) hypothetical protein</fullName>
    </submittedName>
</protein>
<organism evidence="2">
    <name type="scientific">Culex pipiens</name>
    <name type="common">House mosquito</name>
    <dbReference type="NCBI Taxonomy" id="7175"/>
    <lineage>
        <taxon>Eukaryota</taxon>
        <taxon>Metazoa</taxon>
        <taxon>Ecdysozoa</taxon>
        <taxon>Arthropoda</taxon>
        <taxon>Hexapoda</taxon>
        <taxon>Insecta</taxon>
        <taxon>Pterygota</taxon>
        <taxon>Neoptera</taxon>
        <taxon>Endopterygota</taxon>
        <taxon>Diptera</taxon>
        <taxon>Nematocera</taxon>
        <taxon>Culicoidea</taxon>
        <taxon>Culicidae</taxon>
        <taxon>Culicinae</taxon>
        <taxon>Culicini</taxon>
        <taxon>Culex</taxon>
        <taxon>Culex</taxon>
    </lineage>
</organism>
<keyword evidence="1" id="KW-0472">Membrane</keyword>
<keyword evidence="1" id="KW-0812">Transmembrane</keyword>
<dbReference type="EMBL" id="HBUE01168516">
    <property type="protein sequence ID" value="CAG6513759.1"/>
    <property type="molecule type" value="Transcribed_RNA"/>
</dbReference>
<keyword evidence="1" id="KW-1133">Transmembrane helix</keyword>
<evidence type="ECO:0000313" key="2">
    <source>
        <dbReference type="EMBL" id="CAG6513759.1"/>
    </source>
</evidence>
<dbReference type="EMBL" id="HBUE01273870">
    <property type="protein sequence ID" value="CAG6565240.1"/>
    <property type="molecule type" value="Transcribed_RNA"/>
</dbReference>
<dbReference type="AlphaFoldDB" id="A0A8D8DJ78"/>